<dbReference type="GO" id="GO:0016020">
    <property type="term" value="C:membrane"/>
    <property type="evidence" value="ECO:0007669"/>
    <property type="project" value="UniProtKB-SubCell"/>
</dbReference>
<feature type="transmembrane region" description="Helical" evidence="5">
    <location>
        <begin position="170"/>
        <end position="188"/>
    </location>
</feature>
<evidence type="ECO:0000256" key="4">
    <source>
        <dbReference type="ARBA" id="ARBA00023136"/>
    </source>
</evidence>
<evidence type="ECO:0000313" key="6">
    <source>
        <dbReference type="EMBL" id="KPJ22725.1"/>
    </source>
</evidence>
<evidence type="ECO:0000256" key="3">
    <source>
        <dbReference type="ARBA" id="ARBA00022989"/>
    </source>
</evidence>
<evidence type="ECO:0000313" key="7">
    <source>
        <dbReference type="Proteomes" id="UP000049578"/>
    </source>
</evidence>
<name>A0A0P6SML7_9STRE</name>
<dbReference type="PATRIC" id="fig|119224.3.peg.231"/>
<evidence type="ECO:0000256" key="1">
    <source>
        <dbReference type="ARBA" id="ARBA00004141"/>
    </source>
</evidence>
<feature type="transmembrane region" description="Helical" evidence="5">
    <location>
        <begin position="12"/>
        <end position="29"/>
    </location>
</feature>
<comment type="caution">
    <text evidence="6">The sequence shown here is derived from an EMBL/GenBank/DDBJ whole genome shotgun (WGS) entry which is preliminary data.</text>
</comment>
<dbReference type="Pfam" id="PF04973">
    <property type="entry name" value="NMN_transporter"/>
    <property type="match status" value="1"/>
</dbReference>
<sequence>MTYLTYFTKTEWTLWLSSVTLILTTNLLFGSQSPLALTASLIGVTSLVFNAKANPIGQGLVIVFSLIYAYLALLNGYYGELLTYTLMTLPMAIFSLFSWLTHPFEGNKSQVTISRLRLKDWGQLVLGTLVVTTVFYFILAYFNTNYLLVSTLSIATSFSAVFLSYKRSPFFALAYSLNDLVLILLWLYAARQDIGQYAIVSCFVTFFVNDIYTFTSWLNLRQKQEHHKRMGH</sequence>
<comment type="subcellular location">
    <subcellularLocation>
        <location evidence="1">Membrane</location>
        <topology evidence="1">Multi-pass membrane protein</topology>
    </subcellularLocation>
</comment>
<dbReference type="STRING" id="119224.AKK44_03515"/>
<feature type="transmembrane region" description="Helical" evidence="5">
    <location>
        <begin position="121"/>
        <end position="139"/>
    </location>
</feature>
<keyword evidence="4 5" id="KW-0472">Membrane</keyword>
<dbReference type="Proteomes" id="UP000049578">
    <property type="component" value="Unassembled WGS sequence"/>
</dbReference>
<dbReference type="NCBIfam" id="TIGR01528">
    <property type="entry name" value="NMN_trans_PnuC"/>
    <property type="match status" value="1"/>
</dbReference>
<gene>
    <name evidence="6" type="ORF">AKK44_03515</name>
</gene>
<proteinExistence type="predicted"/>
<dbReference type="InterPro" id="IPR006419">
    <property type="entry name" value="NMN_transpt_PnuC"/>
</dbReference>
<reference evidence="6 7" key="1">
    <citation type="submission" date="2015-08" db="EMBL/GenBank/DDBJ databases">
        <title>Genome sequence of Streptococcus phocae subsp. phocae ATCC 51973T isolated from liver specimen obtained from seal.</title>
        <authorList>
            <person name="Avendano-Herrera R."/>
        </authorList>
    </citation>
    <scope>NUCLEOTIDE SEQUENCE [LARGE SCALE GENOMIC DNA]</scope>
    <source>
        <strain evidence="6 7">ATCC 51973</strain>
    </source>
</reference>
<evidence type="ECO:0000256" key="2">
    <source>
        <dbReference type="ARBA" id="ARBA00022692"/>
    </source>
</evidence>
<feature type="transmembrane region" description="Helical" evidence="5">
    <location>
        <begin position="194"/>
        <end position="220"/>
    </location>
</feature>
<keyword evidence="2 5" id="KW-0812">Transmembrane</keyword>
<keyword evidence="3 5" id="KW-1133">Transmembrane helix</keyword>
<feature type="transmembrane region" description="Helical" evidence="5">
    <location>
        <begin position="145"/>
        <end position="163"/>
    </location>
</feature>
<evidence type="ECO:0000256" key="5">
    <source>
        <dbReference type="SAM" id="Phobius"/>
    </source>
</evidence>
<accession>A0A0P6SML7</accession>
<dbReference type="GO" id="GO:0034257">
    <property type="term" value="F:nicotinamide riboside transmembrane transporter activity"/>
    <property type="evidence" value="ECO:0007669"/>
    <property type="project" value="InterPro"/>
</dbReference>
<keyword evidence="7" id="KW-1185">Reference proteome</keyword>
<dbReference type="AlphaFoldDB" id="A0A0P6SML7"/>
<dbReference type="EMBL" id="LHQM01000010">
    <property type="protein sequence ID" value="KPJ22725.1"/>
    <property type="molecule type" value="Genomic_DNA"/>
</dbReference>
<protein>
    <submittedName>
        <fullName evidence="6">Nicotinamide mononucleotide transporter</fullName>
    </submittedName>
</protein>
<organism evidence="6 7">
    <name type="scientific">Streptococcus phocae</name>
    <dbReference type="NCBI Taxonomy" id="119224"/>
    <lineage>
        <taxon>Bacteria</taxon>
        <taxon>Bacillati</taxon>
        <taxon>Bacillota</taxon>
        <taxon>Bacilli</taxon>
        <taxon>Lactobacillales</taxon>
        <taxon>Streptococcaceae</taxon>
        <taxon>Streptococcus</taxon>
    </lineage>
</organism>
<feature type="transmembrane region" description="Helical" evidence="5">
    <location>
        <begin position="60"/>
        <end position="78"/>
    </location>
</feature>
<dbReference type="RefSeq" id="WP_054278534.1">
    <property type="nucleotide sequence ID" value="NZ_LHQM01000010.1"/>
</dbReference>
<feature type="transmembrane region" description="Helical" evidence="5">
    <location>
        <begin position="84"/>
        <end position="100"/>
    </location>
</feature>